<evidence type="ECO:0000313" key="1">
    <source>
        <dbReference type="EMBL" id="MBB3161065.1"/>
    </source>
</evidence>
<proteinExistence type="predicted"/>
<organism evidence="1 2">
    <name type="scientific">Rhizobium laguerreae</name>
    <dbReference type="NCBI Taxonomy" id="1076926"/>
    <lineage>
        <taxon>Bacteria</taxon>
        <taxon>Pseudomonadati</taxon>
        <taxon>Pseudomonadota</taxon>
        <taxon>Alphaproteobacteria</taxon>
        <taxon>Hyphomicrobiales</taxon>
        <taxon>Rhizobiaceae</taxon>
        <taxon>Rhizobium/Agrobacterium group</taxon>
        <taxon>Rhizobium</taxon>
    </lineage>
</organism>
<dbReference type="RefSeq" id="WP_077976676.1">
    <property type="nucleotide sequence ID" value="NZ_JACHXX010000002.1"/>
</dbReference>
<comment type="caution">
    <text evidence="1">The sequence shown here is derived from an EMBL/GenBank/DDBJ whole genome shotgun (WGS) entry which is preliminary data.</text>
</comment>
<keyword evidence="2" id="KW-1185">Reference proteome</keyword>
<name>A0ABR6G463_9HYPH</name>
<reference evidence="1 2" key="1">
    <citation type="submission" date="2020-08" db="EMBL/GenBank/DDBJ databases">
        <title>Genomic Encyclopedia of Type Strains, Phase III (KMG-III): the genomes of soil and plant-associated and newly described type strains.</title>
        <authorList>
            <person name="Whitman W."/>
        </authorList>
    </citation>
    <scope>NUCLEOTIDE SEQUENCE [LARGE SCALE GENOMIC DNA]</scope>
    <source>
        <strain evidence="1 2">CECT 8280</strain>
    </source>
</reference>
<sequence>MLYRYLRRLSKLARRWSLPTLLPIDKQHRVPQGTRFFAEKEAHVFFGYYDIDPISPDGTKLLACRLKEGSVLEIGYFELDNPTRAYRAIGTTIAWNWQQGCRARWGGPGHGSTIVFNGYLNDRLCAISHDVETGDAKAISTVPLYAIDETFRFGLTLDFGRLFRFRPGYGYSSVAEQRFPDDTAPRGEGVWLVDLSTQAKKLVVSLKELADFYGKDDEALCHYVNHLDFVPNSTRIQMFHIVSQEGAKGVVRLITADRGGGNLCSIASDLRASHYTWTDDRRVLVTGLAPDKRCHFDIFDEGTGAKIAALGDIFTEDGHPSAVTNCGWISDTYPDKRQRQHLYYANTRDRQRKTVASFHSPGEYRGDERCDLHPRYSRQKRAIVVDCIVNGYRAMAVIPFNAENAAEDSR</sequence>
<evidence type="ECO:0000313" key="2">
    <source>
        <dbReference type="Proteomes" id="UP000542811"/>
    </source>
</evidence>
<protein>
    <submittedName>
        <fullName evidence="1">Uncharacterized protein</fullName>
    </submittedName>
</protein>
<dbReference type="SUPFAM" id="SSF82171">
    <property type="entry name" value="DPP6 N-terminal domain-like"/>
    <property type="match status" value="1"/>
</dbReference>
<dbReference type="EMBL" id="JACHXX010000002">
    <property type="protein sequence ID" value="MBB3161065.1"/>
    <property type="molecule type" value="Genomic_DNA"/>
</dbReference>
<accession>A0ABR6G463</accession>
<dbReference type="Proteomes" id="UP000542811">
    <property type="component" value="Unassembled WGS sequence"/>
</dbReference>
<gene>
    <name evidence="1" type="ORF">FHS25_001514</name>
</gene>